<proteinExistence type="predicted"/>
<protein>
    <submittedName>
        <fullName evidence="1">Uncharacterized protein</fullName>
    </submittedName>
</protein>
<organism evidence="1 2">
    <name type="scientific">Methanococcus voltae (strain ATCC BAA-1334 / A3)</name>
    <dbReference type="NCBI Taxonomy" id="456320"/>
    <lineage>
        <taxon>Archaea</taxon>
        <taxon>Methanobacteriati</taxon>
        <taxon>Methanobacteriota</taxon>
        <taxon>Methanomada group</taxon>
        <taxon>Methanococci</taxon>
        <taxon>Methanococcales</taxon>
        <taxon>Methanococcaceae</taxon>
        <taxon>Methanococcus</taxon>
    </lineage>
</organism>
<keyword evidence="2" id="KW-1185">Reference proteome</keyword>
<dbReference type="STRING" id="456320.Mvol_0422"/>
<dbReference type="EMBL" id="CP002057">
    <property type="protein sequence ID" value="ADI36082.1"/>
    <property type="molecule type" value="Genomic_DNA"/>
</dbReference>
<dbReference type="AlphaFoldDB" id="D7DSH2"/>
<dbReference type="Proteomes" id="UP000007722">
    <property type="component" value="Chromosome"/>
</dbReference>
<dbReference type="HOGENOM" id="CLU_1444698_0_0_2"/>
<evidence type="ECO:0000313" key="1">
    <source>
        <dbReference type="EMBL" id="ADI36082.1"/>
    </source>
</evidence>
<gene>
    <name evidence="1" type="ordered locus">Mvol_0422</name>
</gene>
<dbReference type="KEGG" id="mvo:Mvol_0422"/>
<accession>D7DSH2</accession>
<dbReference type="OrthoDB" id="62158at2157"/>
<dbReference type="InParanoid" id="D7DSH2"/>
<sequence length="187" mass="22584">MDTLAIEIIVLYLIFLDMIRETHRRYIYYQAQQVCKRFDANGLHYVMLAFFYKYLEYKLYDFYYVLSWGLYRLHLNNYIFKLTPKKFSNASLNVICEDIIRYIQKNESIHKYGGILNFEIKKGIRETGGKCILRIKLENSNIPENYKGDCKYAIYDEISKEIKRELNNKFNHFKDNVVVVVCREEIF</sequence>
<evidence type="ECO:0000313" key="2">
    <source>
        <dbReference type="Proteomes" id="UP000007722"/>
    </source>
</evidence>
<name>D7DSH2_METV3</name>
<reference evidence="1 2" key="1">
    <citation type="submission" date="2010-05" db="EMBL/GenBank/DDBJ databases">
        <title>Complete sequence of Methanococcus voltae A3.</title>
        <authorList>
            <consortium name="US DOE Joint Genome Institute"/>
            <person name="Lucas S."/>
            <person name="Copeland A."/>
            <person name="Lapidus A."/>
            <person name="Cheng J.-F."/>
            <person name="Bruce D."/>
            <person name="Goodwin L."/>
            <person name="Pitluck S."/>
            <person name="Lowry S."/>
            <person name="Clum A."/>
            <person name="Land M."/>
            <person name="Hauser L."/>
            <person name="Kyrpides N."/>
            <person name="Mikhailova N."/>
            <person name="Whitman W.B."/>
            <person name="Woyke T."/>
        </authorList>
    </citation>
    <scope>NUCLEOTIDE SEQUENCE [LARGE SCALE GENOMIC DNA]</scope>
    <source>
        <strain evidence="2">ATCC BAA-1334 / A3</strain>
    </source>
</reference>